<keyword evidence="2" id="KW-0812">Transmembrane</keyword>
<accession>A0AA36NES0</accession>
<name>A0AA36NES0_9DINO</name>
<reference evidence="3" key="1">
    <citation type="submission" date="2023-08" db="EMBL/GenBank/DDBJ databases">
        <authorList>
            <person name="Chen Y."/>
            <person name="Shah S."/>
            <person name="Dougan E. K."/>
            <person name="Thang M."/>
            <person name="Chan C."/>
        </authorList>
    </citation>
    <scope>NUCLEOTIDE SEQUENCE</scope>
</reference>
<dbReference type="EMBL" id="CAUJNA010003338">
    <property type="protein sequence ID" value="CAJ1399473.1"/>
    <property type="molecule type" value="Genomic_DNA"/>
</dbReference>
<evidence type="ECO:0000256" key="2">
    <source>
        <dbReference type="SAM" id="Phobius"/>
    </source>
</evidence>
<gene>
    <name evidence="3" type="ORF">EVOR1521_LOCUS22998</name>
</gene>
<keyword evidence="2" id="KW-0472">Membrane</keyword>
<feature type="region of interest" description="Disordered" evidence="1">
    <location>
        <begin position="60"/>
        <end position="81"/>
    </location>
</feature>
<comment type="caution">
    <text evidence="3">The sequence shown here is derived from an EMBL/GenBank/DDBJ whole genome shotgun (WGS) entry which is preliminary data.</text>
</comment>
<dbReference type="Proteomes" id="UP001178507">
    <property type="component" value="Unassembled WGS sequence"/>
</dbReference>
<keyword evidence="4" id="KW-1185">Reference proteome</keyword>
<sequence length="607" mass="68894">MARKNELSLGACVKYNIGSFFAVFCLGWIVISNPTVLGPCPVHDEPVKLAQGVSEALKSWKAQRKGPSEDEDEDDEEAEEAEEVVLENHVYQMSAARLQAQGAPGALDALHSAKEAGTPQWVFCAAQWQDCTCGGAVRWGNKETWAVMEPKKKGELLTVRCSVQVLEDLLPGDDGKHCECQVLPGSAFYRGLNPMWLPDAEAERLGAPLASSCELWAKAKGQGAWGAQQWRATEFFCGPWDQEPSGDREIDLDTMRKLMRARVDARFTEVYHKYFGRPGEKQGWADRAYVNYFAGPPDGKHAKMTEELIRSVHTFSSELIVVVNFGMTCSSQLTAKRFPRLVLLHAEPMDVELHRGFNFNKLRAFLFARVLTGVGLDSDQFVAPYVDRLFEMTEREITKSYPFPIMPVHFLDRGPKDLGVWWGRYCPDTACSLQTMRWGHAHPTWTFWALPFIGRWLRRNFRDETLPEIVGKVSAPALRVVEIPEDEDLLNVALWEEKATKQWCKFDITDPMEFQFLFEWRARSGNKCGGPGCANIYADRRFYKHGAAKLFYTAHHAVNPAETHKQVDRIEKKFKEKNWPASTVVYNQKLWAPEELRKAHPEAVCLV</sequence>
<dbReference type="AlphaFoldDB" id="A0AA36NES0"/>
<protein>
    <submittedName>
        <fullName evidence="3">Uncharacterized protein</fullName>
    </submittedName>
</protein>
<keyword evidence="2" id="KW-1133">Transmembrane helix</keyword>
<evidence type="ECO:0000313" key="3">
    <source>
        <dbReference type="EMBL" id="CAJ1399473.1"/>
    </source>
</evidence>
<feature type="transmembrane region" description="Helical" evidence="2">
    <location>
        <begin position="12"/>
        <end position="31"/>
    </location>
</feature>
<evidence type="ECO:0000256" key="1">
    <source>
        <dbReference type="SAM" id="MobiDB-lite"/>
    </source>
</evidence>
<feature type="compositionally biased region" description="Acidic residues" evidence="1">
    <location>
        <begin position="69"/>
        <end position="81"/>
    </location>
</feature>
<organism evidence="3 4">
    <name type="scientific">Effrenium voratum</name>
    <dbReference type="NCBI Taxonomy" id="2562239"/>
    <lineage>
        <taxon>Eukaryota</taxon>
        <taxon>Sar</taxon>
        <taxon>Alveolata</taxon>
        <taxon>Dinophyceae</taxon>
        <taxon>Suessiales</taxon>
        <taxon>Symbiodiniaceae</taxon>
        <taxon>Effrenium</taxon>
    </lineage>
</organism>
<proteinExistence type="predicted"/>
<evidence type="ECO:0000313" key="4">
    <source>
        <dbReference type="Proteomes" id="UP001178507"/>
    </source>
</evidence>